<feature type="region of interest" description="Disordered" evidence="1">
    <location>
        <begin position="1"/>
        <end position="50"/>
    </location>
</feature>
<evidence type="ECO:0000313" key="3">
    <source>
        <dbReference type="Proteomes" id="UP000635996"/>
    </source>
</evidence>
<name>A0ABX0YU99_STRTL</name>
<comment type="caution">
    <text evidence="2">The sequence shown here is derived from an EMBL/GenBank/DDBJ whole genome shotgun (WGS) entry which is preliminary data.</text>
</comment>
<organism evidence="2 3">
    <name type="scientific">Streptomyces thermoviolaceus subsp. thermoviolaceus</name>
    <dbReference type="NCBI Taxonomy" id="66860"/>
    <lineage>
        <taxon>Bacteria</taxon>
        <taxon>Bacillati</taxon>
        <taxon>Actinomycetota</taxon>
        <taxon>Actinomycetes</taxon>
        <taxon>Kitasatosporales</taxon>
        <taxon>Streptomycetaceae</taxon>
        <taxon>Streptomyces</taxon>
    </lineage>
</organism>
<sequence length="50" mass="4970">MRDARAAPAVLGQQLDDAQRPGGQGESAGGEKNLAGPGVEPRTAVSAVGR</sequence>
<proteinExistence type="predicted"/>
<gene>
    <name evidence="2" type="ORF">HCJ95_17340</name>
</gene>
<reference evidence="2 3" key="1">
    <citation type="submission" date="2020-03" db="EMBL/GenBank/DDBJ databases">
        <title>WGS of actinomycetes isolated from Thailand.</title>
        <authorList>
            <person name="Thawai C."/>
        </authorList>
    </citation>
    <scope>NUCLEOTIDE SEQUENCE [LARGE SCALE GENOMIC DNA]</scope>
    <source>
        <strain evidence="2 3">NBRC 13905</strain>
    </source>
</reference>
<dbReference type="RefSeq" id="WP_168131901.1">
    <property type="nucleotide sequence ID" value="NZ_BMVZ01000011.1"/>
</dbReference>
<evidence type="ECO:0000256" key="1">
    <source>
        <dbReference type="SAM" id="MobiDB-lite"/>
    </source>
</evidence>
<protein>
    <submittedName>
        <fullName evidence="2">Uncharacterized protein</fullName>
    </submittedName>
</protein>
<dbReference type="Proteomes" id="UP000635996">
    <property type="component" value="Unassembled WGS sequence"/>
</dbReference>
<evidence type="ECO:0000313" key="2">
    <source>
        <dbReference type="EMBL" id="NJP16003.1"/>
    </source>
</evidence>
<dbReference type="EMBL" id="JAATEL010000017">
    <property type="protein sequence ID" value="NJP16003.1"/>
    <property type="molecule type" value="Genomic_DNA"/>
</dbReference>
<keyword evidence="3" id="KW-1185">Reference proteome</keyword>
<accession>A0ABX0YU99</accession>